<feature type="compositionally biased region" description="Low complexity" evidence="8">
    <location>
        <begin position="239"/>
        <end position="248"/>
    </location>
</feature>
<dbReference type="EMBL" id="JAPEVG010000562">
    <property type="protein sequence ID" value="KAJ8457430.1"/>
    <property type="molecule type" value="Genomic_DNA"/>
</dbReference>
<dbReference type="InterPro" id="IPR037132">
    <property type="entry name" value="N_Gln_amidohydro_ab_roll_sf"/>
</dbReference>
<dbReference type="GO" id="GO:0005829">
    <property type="term" value="C:cytosol"/>
    <property type="evidence" value="ECO:0007669"/>
    <property type="project" value="TreeGrafter"/>
</dbReference>
<evidence type="ECO:0000256" key="3">
    <source>
        <dbReference type="ARBA" id="ARBA00012718"/>
    </source>
</evidence>
<feature type="region of interest" description="Disordered" evidence="8">
    <location>
        <begin position="170"/>
        <end position="256"/>
    </location>
</feature>
<dbReference type="EC" id="3.5.1.122" evidence="3"/>
<comment type="catalytic activity">
    <reaction evidence="7">
        <text>N-terminal L-glutaminyl-[protein] + H2O = N-terminal L-glutamyl-[protein] + NH4(+)</text>
        <dbReference type="Rhea" id="RHEA:50680"/>
        <dbReference type="Rhea" id="RHEA-COMP:12668"/>
        <dbReference type="Rhea" id="RHEA-COMP:12777"/>
        <dbReference type="ChEBI" id="CHEBI:15377"/>
        <dbReference type="ChEBI" id="CHEBI:28938"/>
        <dbReference type="ChEBI" id="CHEBI:64721"/>
        <dbReference type="ChEBI" id="CHEBI:64722"/>
        <dbReference type="EC" id="3.5.1.122"/>
    </reaction>
</comment>
<keyword evidence="11" id="KW-1185">Reference proteome</keyword>
<proteinExistence type="inferred from homology"/>
<organism evidence="10 11">
    <name type="scientific">Trametes cubensis</name>
    <dbReference type="NCBI Taxonomy" id="1111947"/>
    <lineage>
        <taxon>Eukaryota</taxon>
        <taxon>Fungi</taxon>
        <taxon>Dikarya</taxon>
        <taxon>Basidiomycota</taxon>
        <taxon>Agaricomycotina</taxon>
        <taxon>Agaricomycetes</taxon>
        <taxon>Polyporales</taxon>
        <taxon>Polyporaceae</taxon>
        <taxon>Trametes</taxon>
    </lineage>
</organism>
<evidence type="ECO:0000256" key="4">
    <source>
        <dbReference type="ARBA" id="ARBA00021247"/>
    </source>
</evidence>
<protein>
    <recommendedName>
        <fullName evidence="4">Protein N-terminal glutamine amidohydrolase</fullName>
        <ecNumber evidence="3">3.5.1.122</ecNumber>
    </recommendedName>
    <alternativeName>
        <fullName evidence="6">Protein NH2-terminal glutamine deamidase</fullName>
    </alternativeName>
</protein>
<evidence type="ECO:0000313" key="10">
    <source>
        <dbReference type="EMBL" id="KAJ8457430.1"/>
    </source>
</evidence>
<evidence type="ECO:0000256" key="6">
    <source>
        <dbReference type="ARBA" id="ARBA00029677"/>
    </source>
</evidence>
<feature type="domain" description="Protein N-terminal glutamine amidohydrolase alpha beta roll" evidence="9">
    <location>
        <begin position="34"/>
        <end position="84"/>
    </location>
</feature>
<gene>
    <name evidence="10" type="ORF">ONZ51_g11537</name>
</gene>
<reference evidence="10" key="1">
    <citation type="submission" date="2022-11" db="EMBL/GenBank/DDBJ databases">
        <title>Genome Sequence of Cubamyces cubensis.</title>
        <authorList>
            <person name="Buettner E."/>
        </authorList>
    </citation>
    <scope>NUCLEOTIDE SEQUENCE</scope>
    <source>
        <strain evidence="10">MPL-01</strain>
    </source>
</reference>
<dbReference type="InterPro" id="IPR039733">
    <property type="entry name" value="NTAQ1"/>
</dbReference>
<dbReference type="GO" id="GO:0005634">
    <property type="term" value="C:nucleus"/>
    <property type="evidence" value="ECO:0007669"/>
    <property type="project" value="TreeGrafter"/>
</dbReference>
<evidence type="ECO:0000256" key="1">
    <source>
        <dbReference type="ARBA" id="ARBA00008985"/>
    </source>
</evidence>
<comment type="subunit">
    <text evidence="2">Monomer.</text>
</comment>
<feature type="compositionally biased region" description="Basic and acidic residues" evidence="8">
    <location>
        <begin position="196"/>
        <end position="207"/>
    </location>
</feature>
<dbReference type="Proteomes" id="UP001215151">
    <property type="component" value="Unassembled WGS sequence"/>
</dbReference>
<feature type="region of interest" description="Disordered" evidence="8">
    <location>
        <begin position="1"/>
        <end position="27"/>
    </location>
</feature>
<evidence type="ECO:0000313" key="11">
    <source>
        <dbReference type="Proteomes" id="UP001215151"/>
    </source>
</evidence>
<accession>A0AAD7THG4</accession>
<comment type="similarity">
    <text evidence="1">Belongs to the NTAQ1 family.</text>
</comment>
<evidence type="ECO:0000256" key="8">
    <source>
        <dbReference type="SAM" id="MobiDB-lite"/>
    </source>
</evidence>
<feature type="compositionally biased region" description="Low complexity" evidence="8">
    <location>
        <begin position="210"/>
        <end position="229"/>
    </location>
</feature>
<dbReference type="PANTHER" id="PTHR13035">
    <property type="entry name" value="PROTEIN N-TERMINAL GLUTAMINE AMIDOHYDROLASE"/>
    <property type="match status" value="1"/>
</dbReference>
<evidence type="ECO:0000256" key="2">
    <source>
        <dbReference type="ARBA" id="ARBA00011245"/>
    </source>
</evidence>
<sequence>MSSALLSRFSPNPHVASPTPTSPPPPPLPPDSIYTSCYCEENIYLLAQTFTQLSESNATERRGPWPWQIFVVFISNGGKTVRNFTLPSSEPQSVCDVMPPAPRHQESGHCQCHTYPGGGARPHLEASLAPQVALWNQKAARDSDTGVVVWDYHVVLVLLPVSVPVSVPRRDGGAPHASVNGPHERSGPGTHLCDTVTERSDRPERPPGDANANAAAAAFPTPAPESRAPAPAPVPAPAPACASADSWPLSPSELGRGEGGGEAWVYDFDTTLVPVPCPWRDYVAGTFPYAFDRRLADQIDERFHRVPQPPRAHEHVNVRWDVHWGGGELRIRSSNAIVHHLSSPTFPPRSQLSRLFFSLWHTARRDLISPTARLASSESSQRTYILITSPPTGRTWSADTPPRALFGML</sequence>
<dbReference type="InterPro" id="IPR023128">
    <property type="entry name" value="Prot_N_Gln_amidohydro_ab_roll"/>
</dbReference>
<evidence type="ECO:0000256" key="7">
    <source>
        <dbReference type="ARBA" id="ARBA00048768"/>
    </source>
</evidence>
<dbReference type="GO" id="GO:0008418">
    <property type="term" value="F:protein-N-terminal asparagine amidohydrolase activity"/>
    <property type="evidence" value="ECO:0007669"/>
    <property type="project" value="InterPro"/>
</dbReference>
<dbReference type="GO" id="GO:0070773">
    <property type="term" value="F:protein-N-terminal glutamine amidohydrolase activity"/>
    <property type="evidence" value="ECO:0007669"/>
    <property type="project" value="UniProtKB-EC"/>
</dbReference>
<dbReference type="Gene3D" id="3.10.620.10">
    <property type="entry name" value="Protein N-terminal glutamine amidohydrolase, alpha beta roll"/>
    <property type="match status" value="3"/>
</dbReference>
<evidence type="ECO:0000259" key="9">
    <source>
        <dbReference type="Pfam" id="PF09764"/>
    </source>
</evidence>
<dbReference type="Pfam" id="PF09764">
    <property type="entry name" value="Nt_Gln_amidase"/>
    <property type="match status" value="1"/>
</dbReference>
<evidence type="ECO:0000256" key="5">
    <source>
        <dbReference type="ARBA" id="ARBA00022801"/>
    </source>
</evidence>
<dbReference type="PANTHER" id="PTHR13035:SF0">
    <property type="entry name" value="PROTEIN N-TERMINAL GLUTAMINE AMIDOHYDROLASE"/>
    <property type="match status" value="1"/>
</dbReference>
<dbReference type="AlphaFoldDB" id="A0AAD7THG4"/>
<comment type="caution">
    <text evidence="10">The sequence shown here is derived from an EMBL/GenBank/DDBJ whole genome shotgun (WGS) entry which is preliminary data.</text>
</comment>
<keyword evidence="5" id="KW-0378">Hydrolase</keyword>
<name>A0AAD7THG4_9APHY</name>